<organism evidence="1 2">
    <name type="scientific">Aphis glycines</name>
    <name type="common">Soybean aphid</name>
    <dbReference type="NCBI Taxonomy" id="307491"/>
    <lineage>
        <taxon>Eukaryota</taxon>
        <taxon>Metazoa</taxon>
        <taxon>Ecdysozoa</taxon>
        <taxon>Arthropoda</taxon>
        <taxon>Hexapoda</taxon>
        <taxon>Insecta</taxon>
        <taxon>Pterygota</taxon>
        <taxon>Neoptera</taxon>
        <taxon>Paraneoptera</taxon>
        <taxon>Hemiptera</taxon>
        <taxon>Sternorrhyncha</taxon>
        <taxon>Aphidomorpha</taxon>
        <taxon>Aphidoidea</taxon>
        <taxon>Aphididae</taxon>
        <taxon>Aphidini</taxon>
        <taxon>Aphis</taxon>
        <taxon>Aphis</taxon>
    </lineage>
</organism>
<dbReference type="Proteomes" id="UP000475862">
    <property type="component" value="Unassembled WGS sequence"/>
</dbReference>
<keyword evidence="2" id="KW-1185">Reference proteome</keyword>
<name>A0A6G0U3U6_APHGL</name>
<proteinExistence type="predicted"/>
<gene>
    <name evidence="1" type="ORF">AGLY_002413</name>
</gene>
<evidence type="ECO:0000313" key="1">
    <source>
        <dbReference type="EMBL" id="KAE9543613.1"/>
    </source>
</evidence>
<reference evidence="1 2" key="1">
    <citation type="submission" date="2019-08" db="EMBL/GenBank/DDBJ databases">
        <title>The genome of the soybean aphid Biotype 1, its phylome, world population structure and adaptation to the North American continent.</title>
        <authorList>
            <person name="Giordano R."/>
            <person name="Donthu R.K."/>
            <person name="Hernandez A.G."/>
            <person name="Wright C.L."/>
            <person name="Zimin A.V."/>
        </authorList>
    </citation>
    <scope>NUCLEOTIDE SEQUENCE [LARGE SCALE GENOMIC DNA]</scope>
    <source>
        <tissue evidence="1">Whole aphids</tissue>
    </source>
</reference>
<sequence length="187" mass="20977">MYNIYKPSNATYFLTRYSLIISGAAALSSTGKSKTGSNSIAFTASVRLLNNVTTLSRISSFSFNCNMDNILNIEEQLCYLDSQVNHINRLQFTMPHMEYCNPNFLMLQEQLFEQILQDDKSTVEVGLNIGNTRTWFGVNVAKLLTVTSTFSNWLTESLCSSGCGDFLLNDLLELFLLNGELNFDSKA</sequence>
<protein>
    <submittedName>
        <fullName evidence="1">Uncharacterized protein</fullName>
    </submittedName>
</protein>
<dbReference type="AlphaFoldDB" id="A0A6G0U3U6"/>
<dbReference type="OrthoDB" id="10017790at2759"/>
<evidence type="ECO:0000313" key="2">
    <source>
        <dbReference type="Proteomes" id="UP000475862"/>
    </source>
</evidence>
<dbReference type="EMBL" id="VYZN01000008">
    <property type="protein sequence ID" value="KAE9543613.1"/>
    <property type="molecule type" value="Genomic_DNA"/>
</dbReference>
<accession>A0A6G0U3U6</accession>
<comment type="caution">
    <text evidence="1">The sequence shown here is derived from an EMBL/GenBank/DDBJ whole genome shotgun (WGS) entry which is preliminary data.</text>
</comment>